<feature type="region of interest" description="Disordered" evidence="4">
    <location>
        <begin position="311"/>
        <end position="333"/>
    </location>
</feature>
<proteinExistence type="predicted"/>
<comment type="subcellular location">
    <subcellularLocation>
        <location evidence="1">Nucleus</location>
    </subcellularLocation>
</comment>
<evidence type="ECO:0000256" key="1">
    <source>
        <dbReference type="ARBA" id="ARBA00004123"/>
    </source>
</evidence>
<dbReference type="Gene3D" id="2.130.10.10">
    <property type="entry name" value="YVTN repeat-like/Quinoprotein amine dehydrogenase"/>
    <property type="match status" value="1"/>
</dbReference>
<reference evidence="5" key="1">
    <citation type="journal article" date="2022" name="DNA Res.">
        <title>Genome analysis of five recently described species of the CUG-Ser clade uncovers Candida theae as a new hybrid lineage with pathogenic potential in the Candida parapsilosis species complex.</title>
        <authorList>
            <person name="Mixao V."/>
            <person name="Del Olmo V."/>
            <person name="Hegedusova E."/>
            <person name="Saus E."/>
            <person name="Pryszcz L."/>
            <person name="Cillingova A."/>
            <person name="Nosek J."/>
            <person name="Gabaldon T."/>
        </authorList>
    </citation>
    <scope>NUCLEOTIDE SEQUENCE</scope>
    <source>
        <strain evidence="5">CBS 10844</strain>
    </source>
</reference>
<dbReference type="GO" id="GO:0006383">
    <property type="term" value="P:transcription by RNA polymerase III"/>
    <property type="evidence" value="ECO:0007669"/>
    <property type="project" value="TreeGrafter"/>
</dbReference>
<keyword evidence="2" id="KW-0804">Transcription</keyword>
<dbReference type="GeneID" id="73382173"/>
<sequence>MFKPTREANLRSKFLSSYGHNTKFYTILKQYKEDWGNTLFILDEELAKHYWLFSKHHLFIGEKELSVRLHELEVTLVDENYINFRFNTCLNLETVVGKEKTLLHLQQNSPVGLQKSTNRNASVIAVGGHITSMQWLPKDYSKNNNDNSSYLAIAVINKDGGLAALQPTSKELSVFSNLHAQKLESAIQIWKYNASLDEITLEKILVTSNFGAVTDIQWAPLYTDGNVIGVLAGVFKDGTVRILKISHTLPKFSRINTPSLSFYSNDPLLPANNNYVSRITCFAFHGSNKLLAGTADGFILEFELPFLTQHDNNGNNNNNNDDDDDISNSSPNYKTFVSPGPISSIVSIRTSAAATSTTPAAANTTTDRNSMILINGQASRGVAFLDANPIQDIYAPLHEKSNIKPTYNYLLQDVLVTTQNLESAKTLSLRSLQDTASETLRLSAYITACKLSEVLGHPFMLTGTNAGDIVIMNYSRKFLSSRGKGKASSPLKIWKFQADNTNDDTLTLIGDYEKLEVESPVPASYMPKEVMISSVAWNENVIGASVYAAGTASGVLLIERLDPSKQSRKI</sequence>
<evidence type="ECO:0000313" key="5">
    <source>
        <dbReference type="EMBL" id="KAI3402677.2"/>
    </source>
</evidence>
<comment type="caution">
    <text evidence="5">The sequence shown here is derived from an EMBL/GenBank/DDBJ whole genome shotgun (WGS) entry which is preliminary data.</text>
</comment>
<name>A0AAI9WW56_9ASCO</name>
<keyword evidence="3" id="KW-0539">Nucleus</keyword>
<evidence type="ECO:0000256" key="3">
    <source>
        <dbReference type="ARBA" id="ARBA00023242"/>
    </source>
</evidence>
<dbReference type="PANTHER" id="PTHR15052">
    <property type="entry name" value="RNA POLYMERASE III TRANSCRIPTION INITIATION FACTOR COMPLEX SUBUNIT"/>
    <property type="match status" value="1"/>
</dbReference>
<dbReference type="GO" id="GO:0000127">
    <property type="term" value="C:transcription factor TFIIIC complex"/>
    <property type="evidence" value="ECO:0007669"/>
    <property type="project" value="TreeGrafter"/>
</dbReference>
<dbReference type="SUPFAM" id="SSF50978">
    <property type="entry name" value="WD40 repeat-like"/>
    <property type="match status" value="1"/>
</dbReference>
<dbReference type="InterPro" id="IPR036322">
    <property type="entry name" value="WD40_repeat_dom_sf"/>
</dbReference>
<evidence type="ECO:0000256" key="2">
    <source>
        <dbReference type="ARBA" id="ARBA00023163"/>
    </source>
</evidence>
<organism evidence="5 6">
    <name type="scientific">Candida oxycetoniae</name>
    <dbReference type="NCBI Taxonomy" id="497107"/>
    <lineage>
        <taxon>Eukaryota</taxon>
        <taxon>Fungi</taxon>
        <taxon>Dikarya</taxon>
        <taxon>Ascomycota</taxon>
        <taxon>Saccharomycotina</taxon>
        <taxon>Pichiomycetes</taxon>
        <taxon>Debaryomycetaceae</taxon>
        <taxon>Candida/Lodderomyces clade</taxon>
        <taxon>Candida</taxon>
    </lineage>
</organism>
<dbReference type="PANTHER" id="PTHR15052:SF2">
    <property type="entry name" value="GENERAL TRANSCRIPTION FACTOR 3C POLYPEPTIDE 2"/>
    <property type="match status" value="1"/>
</dbReference>
<dbReference type="AlphaFoldDB" id="A0AAI9WW56"/>
<dbReference type="InterPro" id="IPR015943">
    <property type="entry name" value="WD40/YVTN_repeat-like_dom_sf"/>
</dbReference>
<dbReference type="EMBL" id="JAHUZD010000142">
    <property type="protein sequence ID" value="KAI3402677.2"/>
    <property type="molecule type" value="Genomic_DNA"/>
</dbReference>
<evidence type="ECO:0000313" key="6">
    <source>
        <dbReference type="Proteomes" id="UP001202479"/>
    </source>
</evidence>
<protein>
    <submittedName>
        <fullName evidence="5">Uncharacterized protein</fullName>
    </submittedName>
</protein>
<dbReference type="Proteomes" id="UP001202479">
    <property type="component" value="Unassembled WGS sequence"/>
</dbReference>
<dbReference type="RefSeq" id="XP_049178424.1">
    <property type="nucleotide sequence ID" value="XM_049326010.1"/>
</dbReference>
<gene>
    <name evidence="5" type="ORF">KGF56_004558</name>
</gene>
<accession>A0AAI9WW56</accession>
<dbReference type="InterPro" id="IPR052416">
    <property type="entry name" value="GTF3C_component"/>
</dbReference>
<dbReference type="GO" id="GO:0005634">
    <property type="term" value="C:nucleus"/>
    <property type="evidence" value="ECO:0007669"/>
    <property type="project" value="UniProtKB-SubCell"/>
</dbReference>
<evidence type="ECO:0000256" key="4">
    <source>
        <dbReference type="SAM" id="MobiDB-lite"/>
    </source>
</evidence>
<keyword evidence="6" id="KW-1185">Reference proteome</keyword>